<name>A0A2A2PTR7_9PSED</name>
<keyword evidence="2" id="KW-1185">Reference proteome</keyword>
<proteinExistence type="predicted"/>
<sequence length="289" mass="32545">MSNYPLKNWMASAPGIDQLTLGEVVWPGAHNAGLDYDFSYPAYLQPAKNWFVCQDGPFIQQLNEGVRAFDVRLHADEHWLGIKKFHTFHGLKLFQGRALSELVKSLNVFLSDNPNEFIVLDIHELKGINNQPFDYKGLHEVISTELASRLIPRNNSQLTIEQLKRISPVQRVVLASDSHPDFRSPLYWPKIHHEWSGSDITSAEQLKQHITRTLANPPPSGSLWSLSATSYGELAGVKRITHELNQWFGPDSGWAPKCSIINADFVGATRLAEYCQQINHAKGLVKARG</sequence>
<organism evidence="1 2">
    <name type="scientific">Pseudomonas moraviensis</name>
    <dbReference type="NCBI Taxonomy" id="321662"/>
    <lineage>
        <taxon>Bacteria</taxon>
        <taxon>Pseudomonadati</taxon>
        <taxon>Pseudomonadota</taxon>
        <taxon>Gammaproteobacteria</taxon>
        <taxon>Pseudomonadales</taxon>
        <taxon>Pseudomonadaceae</taxon>
        <taxon>Pseudomonas</taxon>
    </lineage>
</organism>
<dbReference type="PANTHER" id="PTHR13593:SF113">
    <property type="entry name" value="SI:DKEY-266F7.9"/>
    <property type="match status" value="1"/>
</dbReference>
<comment type="caution">
    <text evidence="1">The sequence shown here is derived from an EMBL/GenBank/DDBJ whole genome shotgun (WGS) entry which is preliminary data.</text>
</comment>
<dbReference type="PROSITE" id="PS50007">
    <property type="entry name" value="PIPLC_X_DOMAIN"/>
    <property type="match status" value="1"/>
</dbReference>
<dbReference type="GO" id="GO:0006629">
    <property type="term" value="P:lipid metabolic process"/>
    <property type="evidence" value="ECO:0007669"/>
    <property type="project" value="InterPro"/>
</dbReference>
<dbReference type="AlphaFoldDB" id="A0A2A2PTR7"/>
<gene>
    <name evidence="1" type="ORF">CKQ80_27040</name>
</gene>
<evidence type="ECO:0000313" key="1">
    <source>
        <dbReference type="EMBL" id="PAW58793.1"/>
    </source>
</evidence>
<accession>A0A2A2PTR7</accession>
<dbReference type="EMBL" id="NRST01000001">
    <property type="protein sequence ID" value="PAW58793.1"/>
    <property type="molecule type" value="Genomic_DNA"/>
</dbReference>
<dbReference type="GO" id="GO:0008081">
    <property type="term" value="F:phosphoric diester hydrolase activity"/>
    <property type="evidence" value="ECO:0007669"/>
    <property type="project" value="InterPro"/>
</dbReference>
<dbReference type="PANTHER" id="PTHR13593">
    <property type="match status" value="1"/>
</dbReference>
<dbReference type="CDD" id="cd08557">
    <property type="entry name" value="PI-PLCc_bacteria_like"/>
    <property type="match status" value="1"/>
</dbReference>
<protein>
    <submittedName>
        <fullName evidence="1">Phospholipase</fullName>
    </submittedName>
</protein>
<dbReference type="RefSeq" id="WP_095669099.1">
    <property type="nucleotide sequence ID" value="NZ_NRSS01000004.1"/>
</dbReference>
<dbReference type="InterPro" id="IPR051057">
    <property type="entry name" value="PI-PLC_domain"/>
</dbReference>
<dbReference type="Proteomes" id="UP000217830">
    <property type="component" value="Unassembled WGS sequence"/>
</dbReference>
<dbReference type="Gene3D" id="3.20.20.190">
    <property type="entry name" value="Phosphatidylinositol (PI) phosphodiesterase"/>
    <property type="match status" value="1"/>
</dbReference>
<dbReference type="InterPro" id="IPR017946">
    <property type="entry name" value="PLC-like_Pdiesterase_TIM-brl"/>
</dbReference>
<reference evidence="1 2" key="1">
    <citation type="submission" date="2017-08" db="EMBL/GenBank/DDBJ databases">
        <title>Draft Genome Sequence of Pseudomonas moraviensis TYU6, isolated from Taxus cuspidata by using PacBio Single-Molecule Real-Time Technology.</title>
        <authorList>
            <person name="Baek K.-H."/>
            <person name="Mishra A.K."/>
        </authorList>
    </citation>
    <scope>NUCLEOTIDE SEQUENCE [LARGE SCALE GENOMIC DNA]</scope>
    <source>
        <strain evidence="1 2">TYU6</strain>
    </source>
</reference>
<evidence type="ECO:0000313" key="2">
    <source>
        <dbReference type="Proteomes" id="UP000217830"/>
    </source>
</evidence>
<dbReference type="SUPFAM" id="SSF51695">
    <property type="entry name" value="PLC-like phosphodiesterases"/>
    <property type="match status" value="1"/>
</dbReference>